<sequence length="25" mass="2498">MVCLLVGVPAISYAHDYGCATVGAS</sequence>
<dbReference type="EMBL" id="DAARKP010000127">
    <property type="protein sequence ID" value="HAE2815531.1"/>
    <property type="molecule type" value="Genomic_DNA"/>
</dbReference>
<protein>
    <submittedName>
        <fullName evidence="1">Shiga toxin A subunit</fullName>
    </submittedName>
</protein>
<organism evidence="1">
    <name type="scientific">Salmonella enterica subsp. enterica serovar Heidelberg</name>
    <dbReference type="NCBI Taxonomy" id="611"/>
    <lineage>
        <taxon>Bacteria</taxon>
        <taxon>Pseudomonadati</taxon>
        <taxon>Pseudomonadota</taxon>
        <taxon>Gammaproteobacteria</taxon>
        <taxon>Enterobacterales</taxon>
        <taxon>Enterobacteriaceae</taxon>
        <taxon>Salmonella</taxon>
    </lineage>
</organism>
<accession>A0A728SKW8</accession>
<proteinExistence type="predicted"/>
<reference evidence="1" key="2">
    <citation type="submission" date="2018-07" db="EMBL/GenBank/DDBJ databases">
        <authorList>
            <consortium name="NCBI Pathogen Detection Project"/>
        </authorList>
    </citation>
    <scope>NUCLEOTIDE SEQUENCE</scope>
    <source>
        <strain evidence="1">ID110403</strain>
    </source>
</reference>
<dbReference type="AlphaFoldDB" id="A0A728SKW8"/>
<gene>
    <name evidence="1" type="ORF">G3374_004466</name>
</gene>
<comment type="caution">
    <text evidence="1">The sequence shown here is derived from an EMBL/GenBank/DDBJ whole genome shotgun (WGS) entry which is preliminary data.</text>
</comment>
<evidence type="ECO:0000313" key="1">
    <source>
        <dbReference type="EMBL" id="HAE2815531.1"/>
    </source>
</evidence>
<reference evidence="1" key="1">
    <citation type="journal article" date="2018" name="Genome Biol.">
        <title>SKESA: strategic k-mer extension for scrupulous assemblies.</title>
        <authorList>
            <person name="Souvorov A."/>
            <person name="Agarwala R."/>
            <person name="Lipman D.J."/>
        </authorList>
    </citation>
    <scope>NUCLEOTIDE SEQUENCE</scope>
    <source>
        <strain evidence="1">ID110403</strain>
    </source>
</reference>
<name>A0A728SKW8_SALET</name>
<feature type="non-terminal residue" evidence="1">
    <location>
        <position position="25"/>
    </location>
</feature>